<comment type="caution">
    <text evidence="1">The sequence shown here is derived from an EMBL/GenBank/DDBJ whole genome shotgun (WGS) entry which is preliminary data.</text>
</comment>
<protein>
    <submittedName>
        <fullName evidence="1">11240_t:CDS:1</fullName>
    </submittedName>
</protein>
<dbReference type="EMBL" id="CAJVPT010000052">
    <property type="protein sequence ID" value="CAG8438103.1"/>
    <property type="molecule type" value="Genomic_DNA"/>
</dbReference>
<sequence>MDELLDLSIDATKEMFDSLNNDFDVIDVMDEDDGKSSITTIEITIVGGGPPVEQEEPDDYFDQDVGIDDDSAIATLPFGFSFGDRPALYDDITMQQNPPSDKRNSLIVTVSILFVILMAFSAAIPFFVKLFRCRKEPKNYEYLIVHASDEDQVTDLERATHDKK</sequence>
<organism evidence="1 2">
    <name type="scientific">Acaulospora colombiana</name>
    <dbReference type="NCBI Taxonomy" id="27376"/>
    <lineage>
        <taxon>Eukaryota</taxon>
        <taxon>Fungi</taxon>
        <taxon>Fungi incertae sedis</taxon>
        <taxon>Mucoromycota</taxon>
        <taxon>Glomeromycotina</taxon>
        <taxon>Glomeromycetes</taxon>
        <taxon>Diversisporales</taxon>
        <taxon>Acaulosporaceae</taxon>
        <taxon>Acaulospora</taxon>
    </lineage>
</organism>
<keyword evidence="2" id="KW-1185">Reference proteome</keyword>
<proteinExistence type="predicted"/>
<reference evidence="1" key="1">
    <citation type="submission" date="2021-06" db="EMBL/GenBank/DDBJ databases">
        <authorList>
            <person name="Kallberg Y."/>
            <person name="Tangrot J."/>
            <person name="Rosling A."/>
        </authorList>
    </citation>
    <scope>NUCLEOTIDE SEQUENCE</scope>
    <source>
        <strain evidence="1">CL356</strain>
    </source>
</reference>
<name>A0ACA9JWM0_9GLOM</name>
<evidence type="ECO:0000313" key="2">
    <source>
        <dbReference type="Proteomes" id="UP000789525"/>
    </source>
</evidence>
<dbReference type="Proteomes" id="UP000789525">
    <property type="component" value="Unassembled WGS sequence"/>
</dbReference>
<evidence type="ECO:0000313" key="1">
    <source>
        <dbReference type="EMBL" id="CAG8438103.1"/>
    </source>
</evidence>
<gene>
    <name evidence="1" type="ORF">ACOLOM_LOCUS51</name>
</gene>
<accession>A0ACA9JWM0</accession>